<dbReference type="VEuPathDB" id="FungiDB:CIHG_06972"/>
<accession>A0A0J8RVW2</accession>
<dbReference type="Proteomes" id="UP000054563">
    <property type="component" value="Unassembled WGS sequence"/>
</dbReference>
<evidence type="ECO:0000313" key="2">
    <source>
        <dbReference type="EMBL" id="KMU89300.1"/>
    </source>
</evidence>
<evidence type="ECO:0000313" key="3">
    <source>
        <dbReference type="Proteomes" id="UP000054563"/>
    </source>
</evidence>
<organism evidence="2 3">
    <name type="scientific">Coccidioides immitis H538.4</name>
    <dbReference type="NCBI Taxonomy" id="396776"/>
    <lineage>
        <taxon>Eukaryota</taxon>
        <taxon>Fungi</taxon>
        <taxon>Dikarya</taxon>
        <taxon>Ascomycota</taxon>
        <taxon>Pezizomycotina</taxon>
        <taxon>Eurotiomycetes</taxon>
        <taxon>Eurotiomycetidae</taxon>
        <taxon>Onygenales</taxon>
        <taxon>Onygenaceae</taxon>
        <taxon>Coccidioides</taxon>
    </lineage>
</organism>
<dbReference type="PANTHER" id="PTHR35186:SF4">
    <property type="entry name" value="PRION-INHIBITION AND PROPAGATION HELO DOMAIN-CONTAINING PROTEIN"/>
    <property type="match status" value="1"/>
</dbReference>
<gene>
    <name evidence="2" type="ORF">CIHG_06972</name>
</gene>
<sequence>MDSATNQRTATKKTPDSAAHGKRYSRHLACGSLLKIRSYLQTCSEEIIYIAVINIYNAWRMMAGAIELALRGQAPFKPCSFIFRYHQYFRDALDGFANAIGRQAFLALPRTSTDNLLSKNDTLWKLLLTFIAPNITRSIREVTPCKRKMSGIEVAGLVLGAIPILVSALEAFIKGVSTIKKLMRYKTELKNLLRALITEYDIFRNSCEELLEGLAPASRIAQLLQCPGGEAWKEPPIERKLKDRLQRSYFGYLQTVDDMNDAIEEFKRRLKLGKDGQVRCFKRSEVCGIYG</sequence>
<name>A0A0J8RVW2_COCIT</name>
<proteinExistence type="predicted"/>
<dbReference type="EMBL" id="DS017011">
    <property type="protein sequence ID" value="KMU89300.1"/>
    <property type="molecule type" value="Genomic_DNA"/>
</dbReference>
<dbReference type="PANTHER" id="PTHR35186">
    <property type="entry name" value="ANK_REP_REGION DOMAIN-CONTAINING PROTEIN"/>
    <property type="match status" value="1"/>
</dbReference>
<evidence type="ECO:0008006" key="4">
    <source>
        <dbReference type="Google" id="ProtNLM"/>
    </source>
</evidence>
<reference evidence="3" key="1">
    <citation type="journal article" date="2010" name="Genome Res.">
        <title>Population genomic sequencing of Coccidioides fungi reveals recent hybridization and transposon control.</title>
        <authorList>
            <person name="Neafsey D.E."/>
            <person name="Barker B.M."/>
            <person name="Sharpton T.J."/>
            <person name="Stajich J.E."/>
            <person name="Park D.J."/>
            <person name="Whiston E."/>
            <person name="Hung C.-Y."/>
            <person name="McMahan C."/>
            <person name="White J."/>
            <person name="Sykes S."/>
            <person name="Heiman D."/>
            <person name="Young S."/>
            <person name="Zeng Q."/>
            <person name="Abouelleil A."/>
            <person name="Aftuck L."/>
            <person name="Bessette D."/>
            <person name="Brown A."/>
            <person name="FitzGerald M."/>
            <person name="Lui A."/>
            <person name="Macdonald J.P."/>
            <person name="Priest M."/>
            <person name="Orbach M.J."/>
            <person name="Galgiani J.N."/>
            <person name="Kirkland T.N."/>
            <person name="Cole G.T."/>
            <person name="Birren B.W."/>
            <person name="Henn M.R."/>
            <person name="Taylor J.W."/>
            <person name="Rounsley S.D."/>
        </authorList>
    </citation>
    <scope>NUCLEOTIDE SEQUENCE [LARGE SCALE GENOMIC DNA]</scope>
    <source>
        <strain evidence="3">H538.4</strain>
    </source>
</reference>
<dbReference type="AlphaFoldDB" id="A0A0J8RVW2"/>
<evidence type="ECO:0000256" key="1">
    <source>
        <dbReference type="SAM" id="Phobius"/>
    </source>
</evidence>
<feature type="transmembrane region" description="Helical" evidence="1">
    <location>
        <begin position="154"/>
        <end position="173"/>
    </location>
</feature>
<keyword evidence="1" id="KW-0472">Membrane</keyword>
<keyword evidence="1" id="KW-0812">Transmembrane</keyword>
<protein>
    <recommendedName>
        <fullName evidence="4">Fungal STAND N-terminal Goodbye domain-containing protein</fullName>
    </recommendedName>
</protein>
<keyword evidence="1" id="KW-1133">Transmembrane helix</keyword>
<dbReference type="OrthoDB" id="3565018at2759"/>